<gene>
    <name evidence="1" type="ordered locus">Aeqsu_2627</name>
</gene>
<reference evidence="1 2" key="1">
    <citation type="submission" date="2012-06" db="EMBL/GenBank/DDBJ databases">
        <title>The complete genome of Aequorivita sublithincola DSM 14238.</title>
        <authorList>
            <consortium name="US DOE Joint Genome Institute (JGI-PGF)"/>
            <person name="Lucas S."/>
            <person name="Copeland A."/>
            <person name="Lapidus A."/>
            <person name="Goodwin L."/>
            <person name="Pitluck S."/>
            <person name="Peters L."/>
            <person name="Munk A.C.C."/>
            <person name="Kyrpides N."/>
            <person name="Mavromatis K."/>
            <person name="Pagani I."/>
            <person name="Ivanova N."/>
            <person name="Ovchinnikova G."/>
            <person name="Zeytun A."/>
            <person name="Detter J.C."/>
            <person name="Han C."/>
            <person name="Land M."/>
            <person name="Hauser L."/>
            <person name="Markowitz V."/>
            <person name="Cheng J.-F."/>
            <person name="Hugenholtz P."/>
            <person name="Woyke T."/>
            <person name="Wu D."/>
            <person name="Tindall B."/>
            <person name="Faehnrich R."/>
            <person name="Brambilla E."/>
            <person name="Klenk H.-P."/>
            <person name="Eisen J.A."/>
        </authorList>
    </citation>
    <scope>NUCLEOTIDE SEQUENCE [LARGE SCALE GENOMIC DNA]</scope>
    <source>
        <strain evidence="2">DSM 14238 / LMG 21431 / ACAM 643 / 9-3</strain>
    </source>
</reference>
<accession>I3YYL2</accession>
<proteinExistence type="predicted"/>
<sequence length="479" mass="50984">MFKFAFITYQTTFFMKKMYLLKGMLLAFIAFQFFSCSNEPLTGEFPQEEDQNNAEEGQFIAQIDGQEFIANSVEATLFGDEKLVISGIKPGGEIVTLEVLDPGVGSFNLTRGLTNKNGGLYFDGSTNELPYVSADALGGFGLMNISALDATAKTVTGTFSFVGFRNKLDSDGNPILDGNGKPVTEKIQISSGAFNSIPYTLEDTGGGGGGDDPENEFFAKVDGVDFIADNIIVTEPMVGDVHMIKIEAKTLEGQLMRIDVPRSLGVGAFDMVRISDGTKLIAVYNAGAGAENLTSDPGTITITEFDLEAGVLKATFKFTGTDPINQLPDVVEVTAGKLTAYFEGVPGANNSFTASVDGATYTPNEIVVETSVVNQFPRLTITTTKGKKSMVLSFPLTVTEGTYAMGTEVVDGDEVVATYTPVVGTSITYISNPGSLVITNYDLQAGLIEGTFTFTGKDGSGQDPTIYQITAGEFLIVLP</sequence>
<dbReference type="EMBL" id="CP003280">
    <property type="protein sequence ID" value="AFL82080.1"/>
    <property type="molecule type" value="Genomic_DNA"/>
</dbReference>
<dbReference type="HOGENOM" id="CLU_569426_0_0_10"/>
<dbReference type="Proteomes" id="UP000006049">
    <property type="component" value="Chromosome"/>
</dbReference>
<dbReference type="STRING" id="746697.Aeqsu_2627"/>
<evidence type="ECO:0000313" key="1">
    <source>
        <dbReference type="EMBL" id="AFL82080.1"/>
    </source>
</evidence>
<dbReference type="eggNOG" id="ENOG5033MDU">
    <property type="taxonomic scope" value="Bacteria"/>
</dbReference>
<organism evidence="1 2">
    <name type="scientific">Aequorivita sublithincola (strain DSM 14238 / LMG 21431 / ACAM 643 / 9-3)</name>
    <dbReference type="NCBI Taxonomy" id="746697"/>
    <lineage>
        <taxon>Bacteria</taxon>
        <taxon>Pseudomonadati</taxon>
        <taxon>Bacteroidota</taxon>
        <taxon>Flavobacteriia</taxon>
        <taxon>Flavobacteriales</taxon>
        <taxon>Flavobacteriaceae</taxon>
        <taxon>Aequorivita</taxon>
    </lineage>
</organism>
<evidence type="ECO:0000313" key="2">
    <source>
        <dbReference type="Proteomes" id="UP000006049"/>
    </source>
</evidence>
<dbReference type="Pfam" id="PF19765">
    <property type="entry name" value="DUF6252"/>
    <property type="match status" value="2"/>
</dbReference>
<protein>
    <submittedName>
        <fullName evidence="1">Uncharacterized protein</fullName>
    </submittedName>
</protein>
<keyword evidence="2" id="KW-1185">Reference proteome</keyword>
<dbReference type="AlphaFoldDB" id="I3YYL2"/>
<dbReference type="KEGG" id="asl:Aeqsu_2627"/>
<dbReference type="InterPro" id="IPR046219">
    <property type="entry name" value="DUF6252"/>
</dbReference>
<name>I3YYL2_AEQSU</name>